<name>A0A2I0I085_PUNGR</name>
<feature type="transmembrane region" description="Helical" evidence="2">
    <location>
        <begin position="20"/>
        <end position="37"/>
    </location>
</feature>
<dbReference type="EMBL" id="PGOL01004423">
    <property type="protein sequence ID" value="PKI37362.1"/>
    <property type="molecule type" value="Genomic_DNA"/>
</dbReference>
<accession>A0A2I0I085</accession>
<evidence type="ECO:0000313" key="3">
    <source>
        <dbReference type="EMBL" id="PKI37362.1"/>
    </source>
</evidence>
<protein>
    <submittedName>
        <fullName evidence="3">Uncharacterized protein</fullName>
    </submittedName>
</protein>
<proteinExistence type="predicted"/>
<keyword evidence="2" id="KW-0472">Membrane</keyword>
<reference evidence="3 4" key="1">
    <citation type="submission" date="2017-11" db="EMBL/GenBank/DDBJ databases">
        <title>De-novo sequencing of pomegranate (Punica granatum L.) genome.</title>
        <authorList>
            <person name="Akparov Z."/>
            <person name="Amiraslanov A."/>
            <person name="Hajiyeva S."/>
            <person name="Abbasov M."/>
            <person name="Kaur K."/>
            <person name="Hamwieh A."/>
            <person name="Solovyev V."/>
            <person name="Salamov A."/>
            <person name="Braich B."/>
            <person name="Kosarev P."/>
            <person name="Mahmoud A."/>
            <person name="Hajiyev E."/>
            <person name="Babayeva S."/>
            <person name="Izzatullayeva V."/>
            <person name="Mammadov A."/>
            <person name="Mammadov A."/>
            <person name="Sharifova S."/>
            <person name="Ojaghi J."/>
            <person name="Eynullazada K."/>
            <person name="Bayramov B."/>
            <person name="Abdulazimova A."/>
            <person name="Shahmuradov I."/>
        </authorList>
    </citation>
    <scope>NUCLEOTIDE SEQUENCE [LARGE SCALE GENOMIC DNA]</scope>
    <source>
        <strain evidence="4">cv. AG2017</strain>
        <tissue evidence="3">Leaf</tissue>
    </source>
</reference>
<keyword evidence="2" id="KW-1133">Transmembrane helix</keyword>
<feature type="region of interest" description="Disordered" evidence="1">
    <location>
        <begin position="82"/>
        <end position="122"/>
    </location>
</feature>
<evidence type="ECO:0000313" key="4">
    <source>
        <dbReference type="Proteomes" id="UP000233551"/>
    </source>
</evidence>
<comment type="caution">
    <text evidence="3">The sequence shown here is derived from an EMBL/GenBank/DDBJ whole genome shotgun (WGS) entry which is preliminary data.</text>
</comment>
<feature type="region of interest" description="Disordered" evidence="1">
    <location>
        <begin position="179"/>
        <end position="212"/>
    </location>
</feature>
<evidence type="ECO:0000256" key="1">
    <source>
        <dbReference type="SAM" id="MobiDB-lite"/>
    </source>
</evidence>
<sequence>MASMRSPTTTKRDITSRVRALYSSFVMHIYMYHTFLGRSKLGQSKTLPGQTEKVLGWRIRAKSPIDEEEMGDWSLEKGEMLEKKKGRRGKKKGVGLKTNGLGFGPTLTWPSPRGLDSKLNPESRIDPIPRFRDSWPDSPAILRSRLNPLNRSRIPPPNRRIKKDKVKPIYERELQSMLEGLDEEGREEDVAVGGPSEKFGGCRQEPYQSSLL</sequence>
<keyword evidence="2" id="KW-0812">Transmembrane</keyword>
<feature type="compositionally biased region" description="Basic residues" evidence="1">
    <location>
        <begin position="84"/>
        <end position="94"/>
    </location>
</feature>
<evidence type="ECO:0000256" key="2">
    <source>
        <dbReference type="SAM" id="Phobius"/>
    </source>
</evidence>
<organism evidence="3 4">
    <name type="scientific">Punica granatum</name>
    <name type="common">Pomegranate</name>
    <dbReference type="NCBI Taxonomy" id="22663"/>
    <lineage>
        <taxon>Eukaryota</taxon>
        <taxon>Viridiplantae</taxon>
        <taxon>Streptophyta</taxon>
        <taxon>Embryophyta</taxon>
        <taxon>Tracheophyta</taxon>
        <taxon>Spermatophyta</taxon>
        <taxon>Magnoliopsida</taxon>
        <taxon>eudicotyledons</taxon>
        <taxon>Gunneridae</taxon>
        <taxon>Pentapetalae</taxon>
        <taxon>rosids</taxon>
        <taxon>malvids</taxon>
        <taxon>Myrtales</taxon>
        <taxon>Lythraceae</taxon>
        <taxon>Punica</taxon>
    </lineage>
</organism>
<dbReference type="AlphaFoldDB" id="A0A2I0I085"/>
<keyword evidence="4" id="KW-1185">Reference proteome</keyword>
<dbReference type="Proteomes" id="UP000233551">
    <property type="component" value="Unassembled WGS sequence"/>
</dbReference>
<gene>
    <name evidence="3" type="ORF">CRG98_042239</name>
</gene>